<comment type="caution">
    <text evidence="2">The sequence shown here is derived from an EMBL/GenBank/DDBJ whole genome shotgun (WGS) entry which is preliminary data.</text>
</comment>
<dbReference type="EMBL" id="MLAW01000037">
    <property type="protein sequence ID" value="OJJ24132.1"/>
    <property type="molecule type" value="Genomic_DNA"/>
</dbReference>
<accession>A0A1L9QNB4</accession>
<name>A0A1L9QNB4_9CYAN</name>
<evidence type="ECO:0000313" key="3">
    <source>
        <dbReference type="Proteomes" id="UP000183940"/>
    </source>
</evidence>
<dbReference type="Proteomes" id="UP000183940">
    <property type="component" value="Unassembled WGS sequence"/>
</dbReference>
<feature type="compositionally biased region" description="Polar residues" evidence="1">
    <location>
        <begin position="33"/>
        <end position="47"/>
    </location>
</feature>
<evidence type="ECO:0000256" key="1">
    <source>
        <dbReference type="SAM" id="MobiDB-lite"/>
    </source>
</evidence>
<gene>
    <name evidence="2" type="ORF">BI308_18330</name>
</gene>
<sequence>MHSPEMLDQILQLPLGDRWQLVESILNSIQAETLPSTAESSQINSTPESDRQSALKALEELREMTQNFPPVDGVEIARQSREELEQRGLI</sequence>
<evidence type="ECO:0008006" key="4">
    <source>
        <dbReference type="Google" id="ProtNLM"/>
    </source>
</evidence>
<organism evidence="2 3">
    <name type="scientific">Roseofilum reptotaenium AO1-A</name>
    <dbReference type="NCBI Taxonomy" id="1925591"/>
    <lineage>
        <taxon>Bacteria</taxon>
        <taxon>Bacillati</taxon>
        <taxon>Cyanobacteriota</taxon>
        <taxon>Cyanophyceae</taxon>
        <taxon>Desertifilales</taxon>
        <taxon>Desertifilaceae</taxon>
        <taxon>Roseofilum</taxon>
    </lineage>
</organism>
<dbReference type="AlphaFoldDB" id="A0A1L9QNB4"/>
<keyword evidence="3" id="KW-1185">Reference proteome</keyword>
<protein>
    <recommendedName>
        <fullName evidence="4">Addiction module protein</fullName>
    </recommendedName>
</protein>
<reference evidence="2" key="1">
    <citation type="submission" date="2016-10" db="EMBL/GenBank/DDBJ databases">
        <title>CRISPR-Cas defence system in Roseofilum reptotaenium: evidence of a bacteriophage-cyanobacterium arms race in the coral black band disease.</title>
        <authorList>
            <person name="Buerger P."/>
            <person name="Wood-Charlson E.M."/>
            <person name="Weynberg K.D."/>
            <person name="Willis B."/>
            <person name="Van Oppen M.J."/>
        </authorList>
    </citation>
    <scope>NUCLEOTIDE SEQUENCE [LARGE SCALE GENOMIC DNA]</scope>
    <source>
        <strain evidence="2">AO1-A</strain>
    </source>
</reference>
<dbReference type="STRING" id="1925591.BI308_18330"/>
<evidence type="ECO:0000313" key="2">
    <source>
        <dbReference type="EMBL" id="OJJ24132.1"/>
    </source>
</evidence>
<proteinExistence type="predicted"/>
<feature type="region of interest" description="Disordered" evidence="1">
    <location>
        <begin position="33"/>
        <end position="53"/>
    </location>
</feature>